<reference evidence="5" key="1">
    <citation type="submission" date="2006-05" db="EMBL/GenBank/DDBJ databases">
        <title>Complete sequence of chromosome 2 of Burkholderia cenocepacia AU 1054.</title>
        <authorList>
            <consortium name="US DOE Joint Genome Institute"/>
            <person name="Copeland A."/>
            <person name="Lucas S."/>
            <person name="Lapidus A."/>
            <person name="Barry K."/>
            <person name="Detter J.C."/>
            <person name="Glavina del Rio T."/>
            <person name="Hammon N."/>
            <person name="Israni S."/>
            <person name="Dalin E."/>
            <person name="Tice H."/>
            <person name="Pitluck S."/>
            <person name="Chain P."/>
            <person name="Malfatti S."/>
            <person name="Shin M."/>
            <person name="Vergez L."/>
            <person name="Schmutz J."/>
            <person name="Larimer F."/>
            <person name="Land M."/>
            <person name="Hauser L."/>
            <person name="Kyrpides N."/>
            <person name="Lykidis A."/>
            <person name="LiPuma J.J."/>
            <person name="Konstantinidis K."/>
            <person name="Tiedje J.M."/>
            <person name="Richardson P."/>
        </authorList>
    </citation>
    <scope>NUCLEOTIDE SEQUENCE [LARGE SCALE GENOMIC DNA]</scope>
    <source>
        <strain evidence="5">AU 1054</strain>
    </source>
</reference>
<dbReference type="InterPro" id="IPR001647">
    <property type="entry name" value="HTH_TetR"/>
</dbReference>
<gene>
    <name evidence="5" type="ordered locus">Bcen_5087</name>
</gene>
<dbReference type="PRINTS" id="PR00455">
    <property type="entry name" value="HTHTETR"/>
</dbReference>
<dbReference type="HOGENOM" id="CLU_069356_0_1_4"/>
<dbReference type="EMBL" id="CP000379">
    <property type="protein sequence ID" value="ABF79961.1"/>
    <property type="molecule type" value="Genomic_DNA"/>
</dbReference>
<dbReference type="PROSITE" id="PS50977">
    <property type="entry name" value="HTH_TETR_2"/>
    <property type="match status" value="1"/>
</dbReference>
<proteinExistence type="predicted"/>
<feature type="DNA-binding region" description="H-T-H motif" evidence="2">
    <location>
        <begin position="64"/>
        <end position="83"/>
    </location>
</feature>
<dbReference type="AlphaFoldDB" id="A0A0H2Y0E3"/>
<feature type="region of interest" description="Disordered" evidence="3">
    <location>
        <begin position="237"/>
        <end position="259"/>
    </location>
</feature>
<feature type="region of interest" description="Disordered" evidence="3">
    <location>
        <begin position="1"/>
        <end position="41"/>
    </location>
</feature>
<dbReference type="InterPro" id="IPR049513">
    <property type="entry name" value="TetR_C_40"/>
</dbReference>
<organism evidence="5">
    <name type="scientific">Burkholderia orbicola (strain AU 1054)</name>
    <dbReference type="NCBI Taxonomy" id="331271"/>
    <lineage>
        <taxon>Bacteria</taxon>
        <taxon>Pseudomonadati</taxon>
        <taxon>Pseudomonadota</taxon>
        <taxon>Betaproteobacteria</taxon>
        <taxon>Burkholderiales</taxon>
        <taxon>Burkholderiaceae</taxon>
        <taxon>Burkholderia</taxon>
        <taxon>Burkholderia cepacia complex</taxon>
        <taxon>Burkholderia orbicola</taxon>
    </lineage>
</organism>
<protein>
    <submittedName>
        <fullName evidence="5">Transcriptional regulator, TetR family</fullName>
    </submittedName>
</protein>
<sequence>MRTPMPNTSSRRTRTPSPAVSNGQAPSSPEVREPRGARRKRETRARLLDAAFVLMAQKGMEGVAINEITEAADVGFGSFYNHFESKEAIHAAVLEIVFEEFADTLDRIAGSLTDPAEIISVSLRHTLLRARSEPVWGQFLLREGLSMRALSRGLGPRLLRDIQKGIVAGRFSASDPLMSVITVGGAVLTAIAIELRFDADEKPVTDMLNMIGYSQNGFAERAASSLLQTLGVPRTEATEIANRPLPPAVTSAPEESPER</sequence>
<dbReference type="InterPro" id="IPR009057">
    <property type="entry name" value="Homeodomain-like_sf"/>
</dbReference>
<keyword evidence="1 2" id="KW-0238">DNA-binding</keyword>
<dbReference type="Pfam" id="PF00440">
    <property type="entry name" value="TetR_N"/>
    <property type="match status" value="1"/>
</dbReference>
<dbReference type="InterPro" id="IPR050624">
    <property type="entry name" value="HTH-type_Tx_Regulator"/>
</dbReference>
<evidence type="ECO:0000256" key="2">
    <source>
        <dbReference type="PROSITE-ProRule" id="PRU00335"/>
    </source>
</evidence>
<evidence type="ECO:0000256" key="1">
    <source>
        <dbReference type="ARBA" id="ARBA00023125"/>
    </source>
</evidence>
<dbReference type="SUPFAM" id="SSF46689">
    <property type="entry name" value="Homeodomain-like"/>
    <property type="match status" value="1"/>
</dbReference>
<feature type="domain" description="HTH tetR-type" evidence="4">
    <location>
        <begin position="41"/>
        <end position="101"/>
    </location>
</feature>
<feature type="compositionally biased region" description="Polar residues" evidence="3">
    <location>
        <begin position="1"/>
        <end position="27"/>
    </location>
</feature>
<dbReference type="Pfam" id="PF21306">
    <property type="entry name" value="TetR_C_40"/>
    <property type="match status" value="1"/>
</dbReference>
<dbReference type="Gene3D" id="1.10.357.10">
    <property type="entry name" value="Tetracycline Repressor, domain 2"/>
    <property type="match status" value="1"/>
</dbReference>
<evidence type="ECO:0000256" key="3">
    <source>
        <dbReference type="SAM" id="MobiDB-lite"/>
    </source>
</evidence>
<accession>A0A0H2Y0E3</accession>
<evidence type="ECO:0000313" key="5">
    <source>
        <dbReference type="EMBL" id="ABF79961.1"/>
    </source>
</evidence>
<dbReference type="PANTHER" id="PTHR43479">
    <property type="entry name" value="ACREF/ENVCD OPERON REPRESSOR-RELATED"/>
    <property type="match status" value="1"/>
</dbReference>
<evidence type="ECO:0000259" key="4">
    <source>
        <dbReference type="PROSITE" id="PS50977"/>
    </source>
</evidence>
<name>A0A0H2Y0E3_BURO1</name>
<dbReference type="PANTHER" id="PTHR43479:SF11">
    <property type="entry name" value="ACREF_ENVCD OPERON REPRESSOR-RELATED"/>
    <property type="match status" value="1"/>
</dbReference>
<dbReference type="GO" id="GO:0003677">
    <property type="term" value="F:DNA binding"/>
    <property type="evidence" value="ECO:0007669"/>
    <property type="project" value="UniProtKB-UniRule"/>
</dbReference>